<proteinExistence type="predicted"/>
<evidence type="ECO:0000313" key="5">
    <source>
        <dbReference type="Proteomes" id="UP000245252"/>
    </source>
</evidence>
<comment type="caution">
    <text evidence="4">The sequence shown here is derived from an EMBL/GenBank/DDBJ whole genome shotgun (WGS) entry which is preliminary data.</text>
</comment>
<dbReference type="Pfam" id="PF08239">
    <property type="entry name" value="SH3_3"/>
    <property type="match status" value="1"/>
</dbReference>
<keyword evidence="5" id="KW-1185">Reference proteome</keyword>
<protein>
    <recommendedName>
        <fullName evidence="3">SH3b domain-containing protein</fullName>
    </recommendedName>
</protein>
<feature type="domain" description="SH3b" evidence="3">
    <location>
        <begin position="38"/>
        <end position="103"/>
    </location>
</feature>
<feature type="compositionally biased region" description="Basic and acidic residues" evidence="1">
    <location>
        <begin position="191"/>
        <end position="214"/>
    </location>
</feature>
<dbReference type="PROSITE" id="PS51781">
    <property type="entry name" value="SH3B"/>
    <property type="match status" value="1"/>
</dbReference>
<dbReference type="InterPro" id="IPR003646">
    <property type="entry name" value="SH3-like_bac-type"/>
</dbReference>
<evidence type="ECO:0000313" key="4">
    <source>
        <dbReference type="EMBL" id="PWE52178.1"/>
    </source>
</evidence>
<name>A0A2U2DFY0_9HYPH</name>
<accession>A0A2U2DFY0</accession>
<evidence type="ECO:0000256" key="1">
    <source>
        <dbReference type="SAM" id="MobiDB-lite"/>
    </source>
</evidence>
<evidence type="ECO:0000259" key="3">
    <source>
        <dbReference type="PROSITE" id="PS51781"/>
    </source>
</evidence>
<evidence type="ECO:0000256" key="2">
    <source>
        <dbReference type="SAM" id="SignalP"/>
    </source>
</evidence>
<dbReference type="Proteomes" id="UP000245252">
    <property type="component" value="Unassembled WGS sequence"/>
</dbReference>
<dbReference type="Gene3D" id="2.30.30.40">
    <property type="entry name" value="SH3 Domains"/>
    <property type="match status" value="1"/>
</dbReference>
<dbReference type="SMART" id="SM00287">
    <property type="entry name" value="SH3b"/>
    <property type="match status" value="1"/>
</dbReference>
<keyword evidence="2" id="KW-0732">Signal</keyword>
<dbReference type="AlphaFoldDB" id="A0A2U2DFY0"/>
<feature type="signal peptide" evidence="2">
    <location>
        <begin position="1"/>
        <end position="38"/>
    </location>
</feature>
<organism evidence="4 5">
    <name type="scientific">Metarhizobium album</name>
    <dbReference type="NCBI Taxonomy" id="2182425"/>
    <lineage>
        <taxon>Bacteria</taxon>
        <taxon>Pseudomonadati</taxon>
        <taxon>Pseudomonadota</taxon>
        <taxon>Alphaproteobacteria</taxon>
        <taxon>Hyphomicrobiales</taxon>
        <taxon>Rhizobiaceae</taxon>
        <taxon>Metarhizobium</taxon>
    </lineage>
</organism>
<gene>
    <name evidence="4" type="ORF">DEM27_32545</name>
</gene>
<reference evidence="4 5" key="1">
    <citation type="submission" date="2018-05" db="EMBL/GenBank/DDBJ databases">
        <title>The draft genome of strain NS-104.</title>
        <authorList>
            <person name="Hang P."/>
            <person name="Jiang J."/>
        </authorList>
    </citation>
    <scope>NUCLEOTIDE SEQUENCE [LARGE SCALE GENOMIC DNA]</scope>
    <source>
        <strain evidence="4 5">NS-104</strain>
    </source>
</reference>
<feature type="region of interest" description="Disordered" evidence="1">
    <location>
        <begin position="191"/>
        <end position="255"/>
    </location>
</feature>
<dbReference type="EMBL" id="QFBC01000033">
    <property type="protein sequence ID" value="PWE52178.1"/>
    <property type="molecule type" value="Genomic_DNA"/>
</dbReference>
<sequence>MGPEFPGLRGCRAGEISVKYLVRSVLAACALLALPALAAAADGFATSNVNMRSGPSTRYPAVTVIPAGAPVTIYGCLEETPWCDVSYGRVRGWVAGRYVQAVYRQNRVYVEPEYYRPLGIPTITFDIDTYWDRNYRRRDFYRERDRWRDERPSITRPWENDNRRWDRRRDNDWDNNNRWDRRRNNEALDNERNDRDRNRDRDRERNRDRDRNRNTDNGGVRIEDGQQNNTSRNPDRVRNYDDGNLGDPMGGREARPRVRIEGNCVPGQDGCN</sequence>
<dbReference type="OrthoDB" id="8074373at2"/>
<feature type="chain" id="PRO_5015408982" description="SH3b domain-containing protein" evidence="2">
    <location>
        <begin position="39"/>
        <end position="272"/>
    </location>
</feature>